<dbReference type="EMBL" id="CAJFDH010000003">
    <property type="protein sequence ID" value="CAD5213405.1"/>
    <property type="molecule type" value="Genomic_DNA"/>
</dbReference>
<dbReference type="Proteomes" id="UP000614601">
    <property type="component" value="Unassembled WGS sequence"/>
</dbReference>
<feature type="transmembrane region" description="Helical" evidence="7">
    <location>
        <begin position="215"/>
        <end position="234"/>
    </location>
</feature>
<feature type="transmembrane region" description="Helical" evidence="7">
    <location>
        <begin position="116"/>
        <end position="140"/>
    </location>
</feature>
<feature type="transmembrane region" description="Helical" evidence="7">
    <location>
        <begin position="190"/>
        <end position="208"/>
    </location>
</feature>
<feature type="transmembrane region" description="Helical" evidence="7">
    <location>
        <begin position="562"/>
        <end position="585"/>
    </location>
</feature>
<gene>
    <name evidence="8" type="ORF">BOKJ2_LOCUS5076</name>
</gene>
<sequence>MASQAFWNRLTEDTDQFPVKLSLYNTLFLALLGICLSGLYALFQMLHMFLTPILWAILVGTVLFPLKRTVSNIFGGWLNRLDEQNTPFLLGVVLLPLNAFNWAADTVYSAAFSPNGYYYLGAYVLIKILSYGGTFVWILGAVGSTYSFCDEILAFLNQNSVRMLVSVCGVTYAAWIFVQDYESLHKKKKFARSLSLPIWIVVLAYCADFCGPLRVLVFACSGVALGLISAGLIGKIHLHDNGDKIAEKVEESIEKEDEARDEEFKEEIYESEKQKIERKLEEAREVEDSRVDHLISSDTHLRVITALCGLLFAARHDWVVIVLIVLMVLGMLKNGAERTGATDSVKQTVMGIYGRFKDNINKLVNIVVAGSLRQFVHILFTSDKYLIGGLKAKVELISSIVVMIILAFSLFFFVIFTVFQVHAETVHLARLTTNVVSSNPEWLRTALNYTDRQITENNIDDYIQEGFLQGRLWLASNIRKLADPKDTKRADELEEQAKLIVDNLYRMWEERQVPNATDGQVISRPDLITQLMSASNLESLKQELTAIIKGNIETVLSIAQSVWTVVLLNVSLLSNVFVSVFGLILNFGFELLNFFIEIIVFLTAVYYLLASSTDQWLPLHWISKATPKLQGQNGQLNIAKAIESAISGVFVLSAKMAIFYGLYTYFVHMLFGLNIVFVPSLVAAMFAAVPIVPPYIVAVFGLIELYLVRGEGAATVFFAAASVAPLMFADTAFYREVKSSHPYVTGLAIIGGITWIGLEGAVIGPIILCCFLILIEVFVEYANKK</sequence>
<dbReference type="EMBL" id="CAJFCW020000003">
    <property type="protein sequence ID" value="CAG9100802.1"/>
    <property type="molecule type" value="Genomic_DNA"/>
</dbReference>
<keyword evidence="5 7" id="KW-0472">Membrane</keyword>
<comment type="similarity">
    <text evidence="2">Belongs to the autoinducer-2 exporter (AI-2E) (TC 2.A.86) family.</text>
</comment>
<protein>
    <recommendedName>
        <fullName evidence="10">AI-2E family transporter</fullName>
    </recommendedName>
</protein>
<evidence type="ECO:0000256" key="7">
    <source>
        <dbReference type="SAM" id="Phobius"/>
    </source>
</evidence>
<keyword evidence="4 7" id="KW-1133">Transmembrane helix</keyword>
<comment type="subcellular location">
    <subcellularLocation>
        <location evidence="1">Membrane</location>
        <topology evidence="1">Multi-pass membrane protein</topology>
    </subcellularLocation>
</comment>
<dbReference type="GO" id="GO:0016020">
    <property type="term" value="C:membrane"/>
    <property type="evidence" value="ECO:0007669"/>
    <property type="project" value="UniProtKB-SubCell"/>
</dbReference>
<proteinExistence type="inferred from homology"/>
<keyword evidence="9" id="KW-1185">Reference proteome</keyword>
<name>A0A811KCA0_9BILA</name>
<feature type="transmembrane region" description="Helical" evidence="7">
    <location>
        <begin position="400"/>
        <end position="421"/>
    </location>
</feature>
<evidence type="ECO:0000256" key="1">
    <source>
        <dbReference type="ARBA" id="ARBA00004141"/>
    </source>
</evidence>
<feature type="transmembrane region" description="Helical" evidence="7">
    <location>
        <begin position="161"/>
        <end position="178"/>
    </location>
</feature>
<feature type="transmembrane region" description="Helical" evidence="7">
    <location>
        <begin position="714"/>
        <end position="734"/>
    </location>
</feature>
<evidence type="ECO:0008006" key="10">
    <source>
        <dbReference type="Google" id="ProtNLM"/>
    </source>
</evidence>
<evidence type="ECO:0000256" key="4">
    <source>
        <dbReference type="ARBA" id="ARBA00022989"/>
    </source>
</evidence>
<feature type="transmembrane region" description="Helical" evidence="7">
    <location>
        <begin position="87"/>
        <end position="104"/>
    </location>
</feature>
<evidence type="ECO:0000256" key="5">
    <source>
        <dbReference type="ARBA" id="ARBA00023136"/>
    </source>
</evidence>
<reference evidence="8" key="1">
    <citation type="submission" date="2020-09" db="EMBL/GenBank/DDBJ databases">
        <authorList>
            <person name="Kikuchi T."/>
        </authorList>
    </citation>
    <scope>NUCLEOTIDE SEQUENCE</scope>
    <source>
        <strain evidence="8">SH1</strain>
    </source>
</reference>
<keyword evidence="3 7" id="KW-0812">Transmembrane</keyword>
<evidence type="ECO:0000256" key="2">
    <source>
        <dbReference type="ARBA" id="ARBA00009773"/>
    </source>
</evidence>
<dbReference type="AlphaFoldDB" id="A0A811KCA0"/>
<evidence type="ECO:0000256" key="6">
    <source>
        <dbReference type="SAM" id="Coils"/>
    </source>
</evidence>
<feature type="transmembrane region" description="Helical" evidence="7">
    <location>
        <begin position="746"/>
        <end position="779"/>
    </location>
</feature>
<organism evidence="8 9">
    <name type="scientific">Bursaphelenchus okinawaensis</name>
    <dbReference type="NCBI Taxonomy" id="465554"/>
    <lineage>
        <taxon>Eukaryota</taxon>
        <taxon>Metazoa</taxon>
        <taxon>Ecdysozoa</taxon>
        <taxon>Nematoda</taxon>
        <taxon>Chromadorea</taxon>
        <taxon>Rhabditida</taxon>
        <taxon>Tylenchina</taxon>
        <taxon>Tylenchomorpha</taxon>
        <taxon>Aphelenchoidea</taxon>
        <taxon>Aphelenchoididae</taxon>
        <taxon>Bursaphelenchus</taxon>
    </lineage>
</organism>
<feature type="transmembrane region" description="Helical" evidence="7">
    <location>
        <begin position="683"/>
        <end position="707"/>
    </location>
</feature>
<feature type="transmembrane region" description="Helical" evidence="7">
    <location>
        <begin position="657"/>
        <end position="677"/>
    </location>
</feature>
<dbReference type="PANTHER" id="PTHR21716">
    <property type="entry name" value="TRANSMEMBRANE PROTEIN"/>
    <property type="match status" value="1"/>
</dbReference>
<feature type="transmembrane region" description="Helical" evidence="7">
    <location>
        <begin position="363"/>
        <end position="380"/>
    </location>
</feature>
<feature type="transmembrane region" description="Helical" evidence="7">
    <location>
        <begin position="21"/>
        <end position="43"/>
    </location>
</feature>
<keyword evidence="6" id="KW-0175">Coiled coil</keyword>
<dbReference type="InterPro" id="IPR002549">
    <property type="entry name" value="AI-2E-like"/>
</dbReference>
<feature type="transmembrane region" description="Helical" evidence="7">
    <location>
        <begin position="303"/>
        <end position="329"/>
    </location>
</feature>
<accession>A0A811KCA0</accession>
<dbReference type="Proteomes" id="UP000783686">
    <property type="component" value="Unassembled WGS sequence"/>
</dbReference>
<feature type="coiled-coil region" evidence="6">
    <location>
        <begin position="246"/>
        <end position="289"/>
    </location>
</feature>
<feature type="transmembrane region" description="Helical" evidence="7">
    <location>
        <begin position="591"/>
        <end position="609"/>
    </location>
</feature>
<feature type="transmembrane region" description="Helical" evidence="7">
    <location>
        <begin position="49"/>
        <end position="66"/>
    </location>
</feature>
<comment type="caution">
    <text evidence="8">The sequence shown here is derived from an EMBL/GenBank/DDBJ whole genome shotgun (WGS) entry which is preliminary data.</text>
</comment>
<evidence type="ECO:0000256" key="3">
    <source>
        <dbReference type="ARBA" id="ARBA00022692"/>
    </source>
</evidence>
<evidence type="ECO:0000313" key="9">
    <source>
        <dbReference type="Proteomes" id="UP000614601"/>
    </source>
</evidence>
<dbReference type="PANTHER" id="PTHR21716:SF4">
    <property type="entry name" value="TRANSMEMBRANE PROTEIN 245"/>
    <property type="match status" value="1"/>
</dbReference>
<dbReference type="OrthoDB" id="5970161at2759"/>
<evidence type="ECO:0000313" key="8">
    <source>
        <dbReference type="EMBL" id="CAD5213405.1"/>
    </source>
</evidence>